<accession>A0A8X6L1F9</accession>
<proteinExistence type="predicted"/>
<dbReference type="Proteomes" id="UP000887116">
    <property type="component" value="Unassembled WGS sequence"/>
</dbReference>
<keyword evidence="3" id="KW-1185">Reference proteome</keyword>
<comment type="caution">
    <text evidence="2">The sequence shown here is derived from an EMBL/GenBank/DDBJ whole genome shotgun (WGS) entry which is preliminary data.</text>
</comment>
<gene>
    <name evidence="2" type="ORF">TNCT_676261</name>
</gene>
<feature type="region of interest" description="Disordered" evidence="1">
    <location>
        <begin position="1"/>
        <end position="77"/>
    </location>
</feature>
<name>A0A8X6L1F9_TRICU</name>
<protein>
    <submittedName>
        <fullName evidence="2">Uncharacterized protein</fullName>
    </submittedName>
</protein>
<organism evidence="2 3">
    <name type="scientific">Trichonephila clavata</name>
    <name type="common">Joro spider</name>
    <name type="synonym">Nephila clavata</name>
    <dbReference type="NCBI Taxonomy" id="2740835"/>
    <lineage>
        <taxon>Eukaryota</taxon>
        <taxon>Metazoa</taxon>
        <taxon>Ecdysozoa</taxon>
        <taxon>Arthropoda</taxon>
        <taxon>Chelicerata</taxon>
        <taxon>Arachnida</taxon>
        <taxon>Araneae</taxon>
        <taxon>Araneomorphae</taxon>
        <taxon>Entelegynae</taxon>
        <taxon>Araneoidea</taxon>
        <taxon>Nephilidae</taxon>
        <taxon>Trichonephila</taxon>
    </lineage>
</organism>
<reference evidence="2" key="1">
    <citation type="submission" date="2020-07" db="EMBL/GenBank/DDBJ databases">
        <title>Multicomponent nature underlies the extraordinary mechanical properties of spider dragline silk.</title>
        <authorList>
            <person name="Kono N."/>
            <person name="Nakamura H."/>
            <person name="Mori M."/>
            <person name="Yoshida Y."/>
            <person name="Ohtoshi R."/>
            <person name="Malay A.D."/>
            <person name="Moran D.A.P."/>
            <person name="Tomita M."/>
            <person name="Numata K."/>
            <person name="Arakawa K."/>
        </authorList>
    </citation>
    <scope>NUCLEOTIDE SEQUENCE</scope>
</reference>
<dbReference type="OrthoDB" id="6415576at2759"/>
<dbReference type="EMBL" id="BMAO01004045">
    <property type="protein sequence ID" value="GFQ91971.1"/>
    <property type="molecule type" value="Genomic_DNA"/>
</dbReference>
<sequence>MNFKLGNESYFPSRSDSNAVPPEMSLSVPGLGLNKREEKKKAMNKSSSEMYSTGPPCVGASPPYLHPPGEPRGPGKACLSSQLGKIVRETFLPRVALSTEDPLPLRAWHYERSGLGCNPSFRVESRSPFGLLRLRGQQRELLTKC</sequence>
<evidence type="ECO:0000313" key="2">
    <source>
        <dbReference type="EMBL" id="GFQ91971.1"/>
    </source>
</evidence>
<evidence type="ECO:0000313" key="3">
    <source>
        <dbReference type="Proteomes" id="UP000887116"/>
    </source>
</evidence>
<dbReference type="AlphaFoldDB" id="A0A8X6L1F9"/>
<evidence type="ECO:0000256" key="1">
    <source>
        <dbReference type="SAM" id="MobiDB-lite"/>
    </source>
</evidence>